<proteinExistence type="predicted"/>
<evidence type="ECO:0000256" key="1">
    <source>
        <dbReference type="SAM" id="Phobius"/>
    </source>
</evidence>
<evidence type="ECO:0000313" key="3">
    <source>
        <dbReference type="Proteomes" id="UP000242949"/>
    </source>
</evidence>
<dbReference type="Proteomes" id="UP000242949">
    <property type="component" value="Unassembled WGS sequence"/>
</dbReference>
<evidence type="ECO:0000313" key="2">
    <source>
        <dbReference type="EMBL" id="SDC50296.1"/>
    </source>
</evidence>
<keyword evidence="1" id="KW-0472">Membrane</keyword>
<accession>A0A1G6M5N3</accession>
<keyword evidence="3" id="KW-1185">Reference proteome</keyword>
<organism evidence="2 3">
    <name type="scientific">Pelagirhabdus alkalitolerans</name>
    <dbReference type="NCBI Taxonomy" id="1612202"/>
    <lineage>
        <taxon>Bacteria</taxon>
        <taxon>Bacillati</taxon>
        <taxon>Bacillota</taxon>
        <taxon>Bacilli</taxon>
        <taxon>Bacillales</taxon>
        <taxon>Bacillaceae</taxon>
        <taxon>Pelagirhabdus</taxon>
    </lineage>
</organism>
<reference evidence="3" key="1">
    <citation type="submission" date="2016-09" db="EMBL/GenBank/DDBJ databases">
        <authorList>
            <person name="Varghese N."/>
            <person name="Submissions S."/>
        </authorList>
    </citation>
    <scope>NUCLEOTIDE SEQUENCE [LARGE SCALE GENOMIC DNA]</scope>
    <source>
        <strain evidence="3">S5</strain>
    </source>
</reference>
<dbReference type="STRING" id="1612202.SAMN05421734_11026"/>
<gene>
    <name evidence="2" type="ORF">SAMN05421734_11026</name>
</gene>
<name>A0A1G6M5N3_9BACI</name>
<dbReference type="EMBL" id="FMYI01000010">
    <property type="protein sequence ID" value="SDC50296.1"/>
    <property type="molecule type" value="Genomic_DNA"/>
</dbReference>
<sequence>MSHELKKEAVLLFSFTLILSATIPALPTFFAAVNLGISQGLATNVYYALQWVSWGATAAAIISSFGLGALGAQAIWAAVKKWSLNKFVTW</sequence>
<dbReference type="OrthoDB" id="2984153at2"/>
<keyword evidence="1" id="KW-0812">Transmembrane</keyword>
<protein>
    <submittedName>
        <fullName evidence="2">Circular bacteriocin, circularin A/uberolysin family</fullName>
    </submittedName>
</protein>
<feature type="transmembrane region" description="Helical" evidence="1">
    <location>
        <begin position="54"/>
        <end position="79"/>
    </location>
</feature>
<dbReference type="AlphaFoldDB" id="A0A1G6M5N3"/>
<keyword evidence="1" id="KW-1133">Transmembrane helix</keyword>
<dbReference type="RefSeq" id="WP_090796737.1">
    <property type="nucleotide sequence ID" value="NZ_FMYI01000010.1"/>
</dbReference>